<protein>
    <submittedName>
        <fullName evidence="3">Uncharacterized protein</fullName>
    </submittedName>
</protein>
<evidence type="ECO:0000256" key="2">
    <source>
        <dbReference type="ARBA" id="ARBA00022737"/>
    </source>
</evidence>
<dbReference type="SUPFAM" id="SSF50978">
    <property type="entry name" value="WD40 repeat-like"/>
    <property type="match status" value="1"/>
</dbReference>
<dbReference type="InterPro" id="IPR036322">
    <property type="entry name" value="WD40_repeat_dom_sf"/>
</dbReference>
<name>A0AAV5UF70_9BILA</name>
<dbReference type="PANTHER" id="PTHR22889:SF0">
    <property type="entry name" value="WD REPEAT-CONTAINING PROTEIN 89"/>
    <property type="match status" value="1"/>
</dbReference>
<gene>
    <name evidence="3" type="ORF">PENTCL1PPCAC_27770</name>
</gene>
<dbReference type="Gene3D" id="2.130.10.10">
    <property type="entry name" value="YVTN repeat-like/Quinoprotein amine dehydrogenase"/>
    <property type="match status" value="1"/>
</dbReference>
<dbReference type="InterPro" id="IPR015943">
    <property type="entry name" value="WD40/YVTN_repeat-like_dom_sf"/>
</dbReference>
<keyword evidence="4" id="KW-1185">Reference proteome</keyword>
<evidence type="ECO:0000256" key="1">
    <source>
        <dbReference type="ARBA" id="ARBA00022574"/>
    </source>
</evidence>
<reference evidence="3" key="1">
    <citation type="submission" date="2023-10" db="EMBL/GenBank/DDBJ databases">
        <title>Genome assembly of Pristionchus species.</title>
        <authorList>
            <person name="Yoshida K."/>
            <person name="Sommer R.J."/>
        </authorList>
    </citation>
    <scope>NUCLEOTIDE SEQUENCE</scope>
    <source>
        <strain evidence="3">RS0144</strain>
    </source>
</reference>
<keyword evidence="2" id="KW-0677">Repeat</keyword>
<evidence type="ECO:0000313" key="3">
    <source>
        <dbReference type="EMBL" id="GMT05596.1"/>
    </source>
</evidence>
<sequence>VQMAAIQPKLKKQLGNEGVYVVGLAHDGGSSLAASTTANEVTILDILTNQVVHKHCIEKKIVGIQFVNQVLYYLDESLNVHQVDRRAVEYPTCKSLSVPLQFDDKDGVTACALNENYLAVATSFHQATVTVSEDSDDDDEDDESQNPIWVFDMRNMDKPLMSEPDAHADIVSSLAFKDNLLISGGLDGLVNVIDPSQNEEDYVVATVNIDSAVDKVGVFYTTNAPMLYATTDDYRWNLLKMNTPEDIDNVLKRRVLKERKLVDMVGLPREDFPIATVEYSVEESRMHLIGSSLDGTKSSIIGEYDFHKALPRVAKFVDGTLFTGGEDGFIAGFQVELRDADGKTLKERFKSRTQPY</sequence>
<feature type="non-terminal residue" evidence="3">
    <location>
        <position position="1"/>
    </location>
</feature>
<dbReference type="EMBL" id="BTSX01000006">
    <property type="protein sequence ID" value="GMT05596.1"/>
    <property type="molecule type" value="Genomic_DNA"/>
</dbReference>
<organism evidence="3 4">
    <name type="scientific">Pristionchus entomophagus</name>
    <dbReference type="NCBI Taxonomy" id="358040"/>
    <lineage>
        <taxon>Eukaryota</taxon>
        <taxon>Metazoa</taxon>
        <taxon>Ecdysozoa</taxon>
        <taxon>Nematoda</taxon>
        <taxon>Chromadorea</taxon>
        <taxon>Rhabditida</taxon>
        <taxon>Rhabditina</taxon>
        <taxon>Diplogasteromorpha</taxon>
        <taxon>Diplogasteroidea</taxon>
        <taxon>Neodiplogasteridae</taxon>
        <taxon>Pristionchus</taxon>
    </lineage>
</organism>
<keyword evidence="1" id="KW-0853">WD repeat</keyword>
<evidence type="ECO:0000313" key="4">
    <source>
        <dbReference type="Proteomes" id="UP001432027"/>
    </source>
</evidence>
<accession>A0AAV5UF70</accession>
<dbReference type="InterPro" id="IPR039328">
    <property type="entry name" value="WDR89"/>
</dbReference>
<dbReference type="PANTHER" id="PTHR22889">
    <property type="entry name" value="WD REPEAT-CONTAINING PROTEIN 89"/>
    <property type="match status" value="1"/>
</dbReference>
<dbReference type="Proteomes" id="UP001432027">
    <property type="component" value="Unassembled WGS sequence"/>
</dbReference>
<dbReference type="AlphaFoldDB" id="A0AAV5UF70"/>
<comment type="caution">
    <text evidence="3">The sequence shown here is derived from an EMBL/GenBank/DDBJ whole genome shotgun (WGS) entry which is preliminary data.</text>
</comment>
<proteinExistence type="predicted"/>